<organism evidence="10 11">
    <name type="scientific">Strongylocentrotus purpuratus</name>
    <name type="common">Purple sea urchin</name>
    <dbReference type="NCBI Taxonomy" id="7668"/>
    <lineage>
        <taxon>Eukaryota</taxon>
        <taxon>Metazoa</taxon>
        <taxon>Echinodermata</taxon>
        <taxon>Eleutherozoa</taxon>
        <taxon>Echinozoa</taxon>
        <taxon>Echinoidea</taxon>
        <taxon>Euechinoidea</taxon>
        <taxon>Echinacea</taxon>
        <taxon>Camarodonta</taxon>
        <taxon>Echinidea</taxon>
        <taxon>Strongylocentrotidae</taxon>
        <taxon>Strongylocentrotus</taxon>
    </lineage>
</organism>
<evidence type="ECO:0000256" key="3">
    <source>
        <dbReference type="ARBA" id="ARBA00022801"/>
    </source>
</evidence>
<dbReference type="PROSITE" id="PS51257">
    <property type="entry name" value="PROKAR_LIPOPROTEIN"/>
    <property type="match status" value="1"/>
</dbReference>
<dbReference type="AlphaFoldDB" id="A0A7M7GG62"/>
<dbReference type="PANTHER" id="PTHR11371">
    <property type="entry name" value="DEOXYRIBONUCLEASE"/>
    <property type="match status" value="1"/>
</dbReference>
<dbReference type="CDD" id="cd10282">
    <property type="entry name" value="DNase1"/>
    <property type="match status" value="1"/>
</dbReference>
<evidence type="ECO:0000256" key="4">
    <source>
        <dbReference type="ARBA" id="ARBA00023157"/>
    </source>
</evidence>
<dbReference type="Gene3D" id="3.60.10.10">
    <property type="entry name" value="Endonuclease/exonuclease/phosphatase"/>
    <property type="match status" value="1"/>
</dbReference>
<evidence type="ECO:0000256" key="5">
    <source>
        <dbReference type="PIRNR" id="PIRNR000988"/>
    </source>
</evidence>
<dbReference type="Proteomes" id="UP000007110">
    <property type="component" value="Unassembled WGS sequence"/>
</dbReference>
<keyword evidence="4 7" id="KW-1015">Disulfide bond</keyword>
<feature type="active site" evidence="6">
    <location>
        <position position="104"/>
    </location>
</feature>
<dbReference type="PRINTS" id="PR00130">
    <property type="entry name" value="DNASEI"/>
</dbReference>
<dbReference type="InterPro" id="IPR033125">
    <property type="entry name" value="DNASE_I_2"/>
</dbReference>
<feature type="chain" id="PRO_5029482445" description="Deoxyribonuclease" evidence="8">
    <location>
        <begin position="24"/>
        <end position="281"/>
    </location>
</feature>
<evidence type="ECO:0000256" key="2">
    <source>
        <dbReference type="ARBA" id="ARBA00022722"/>
    </source>
</evidence>
<protein>
    <recommendedName>
        <fullName evidence="5">Deoxyribonuclease</fullName>
    </recommendedName>
</protein>
<evidence type="ECO:0000256" key="1">
    <source>
        <dbReference type="ARBA" id="ARBA00007359"/>
    </source>
</evidence>
<feature type="signal peptide" evidence="8">
    <location>
        <begin position="1"/>
        <end position="23"/>
    </location>
</feature>
<dbReference type="InterPro" id="IPR005135">
    <property type="entry name" value="Endo/exonuclease/phosphatase"/>
</dbReference>
<dbReference type="InParanoid" id="A0A7M7GG62"/>
<evidence type="ECO:0000313" key="10">
    <source>
        <dbReference type="EnsemblMetazoa" id="XP_003725206"/>
    </source>
</evidence>
<dbReference type="KEGG" id="spu:100891312"/>
<reference evidence="11" key="1">
    <citation type="submission" date="2015-02" db="EMBL/GenBank/DDBJ databases">
        <title>Genome sequencing for Strongylocentrotus purpuratus.</title>
        <authorList>
            <person name="Murali S."/>
            <person name="Liu Y."/>
            <person name="Vee V."/>
            <person name="English A."/>
            <person name="Wang M."/>
            <person name="Skinner E."/>
            <person name="Han Y."/>
            <person name="Muzny D.M."/>
            <person name="Worley K.C."/>
            <person name="Gibbs R.A."/>
        </authorList>
    </citation>
    <scope>NUCLEOTIDE SEQUENCE</scope>
</reference>
<dbReference type="InterPro" id="IPR036691">
    <property type="entry name" value="Endo/exonu/phosph_ase_sf"/>
</dbReference>
<dbReference type="FunCoup" id="A0A7M7GG62">
    <property type="interactions" value="555"/>
</dbReference>
<dbReference type="GeneID" id="100891312"/>
<dbReference type="PROSITE" id="PS00918">
    <property type="entry name" value="DNASE_I_2"/>
    <property type="match status" value="1"/>
</dbReference>
<dbReference type="GO" id="GO:0005634">
    <property type="term" value="C:nucleus"/>
    <property type="evidence" value="ECO:0000318"/>
    <property type="project" value="GO_Central"/>
</dbReference>
<comment type="similarity">
    <text evidence="1 5">Belongs to the DNase I family.</text>
</comment>
<keyword evidence="8" id="KW-0732">Signal</keyword>
<keyword evidence="2 5" id="KW-0540">Nuclease</keyword>
<evidence type="ECO:0000313" key="11">
    <source>
        <dbReference type="Proteomes" id="UP000007110"/>
    </source>
</evidence>
<dbReference type="RefSeq" id="XP_003725206.2">
    <property type="nucleotide sequence ID" value="XM_003725158.3"/>
</dbReference>
<feature type="disulfide bond" description="Essential for enzymatic activity" evidence="7">
    <location>
        <begin position="196"/>
        <end position="232"/>
    </location>
</feature>
<dbReference type="GO" id="GO:0003677">
    <property type="term" value="F:DNA binding"/>
    <property type="evidence" value="ECO:0000318"/>
    <property type="project" value="GO_Central"/>
</dbReference>
<dbReference type="SMART" id="SM00476">
    <property type="entry name" value="DNaseIc"/>
    <property type="match status" value="1"/>
</dbReference>
<keyword evidence="3 5" id="KW-0378">Hydrolase</keyword>
<feature type="active site" evidence="6">
    <location>
        <position position="157"/>
    </location>
</feature>
<evidence type="ECO:0000259" key="9">
    <source>
        <dbReference type="Pfam" id="PF03372"/>
    </source>
</evidence>
<reference evidence="10" key="2">
    <citation type="submission" date="2021-01" db="UniProtKB">
        <authorList>
            <consortium name="EnsemblMetazoa"/>
        </authorList>
    </citation>
    <scope>IDENTIFICATION</scope>
</reference>
<evidence type="ECO:0000256" key="6">
    <source>
        <dbReference type="PIRSR" id="PIRSR000988-1"/>
    </source>
</evidence>
<keyword evidence="11" id="KW-1185">Reference proteome</keyword>
<dbReference type="PANTHER" id="PTHR11371:SF31">
    <property type="entry name" value="EXTRACELLULAR NUCLEASE"/>
    <property type="match status" value="1"/>
</dbReference>
<name>A0A7M7GG62_STRPU</name>
<accession>A0A7M7GG62</accession>
<keyword evidence="5" id="KW-0255">Endonuclease</keyword>
<proteinExistence type="inferred from homology"/>
<evidence type="ECO:0000256" key="8">
    <source>
        <dbReference type="SAM" id="SignalP"/>
    </source>
</evidence>
<dbReference type="Pfam" id="PF03372">
    <property type="entry name" value="Exo_endo_phos"/>
    <property type="match status" value="1"/>
</dbReference>
<dbReference type="OrthoDB" id="10061407at2759"/>
<evidence type="ECO:0000256" key="7">
    <source>
        <dbReference type="PIRSR" id="PIRSR000988-2"/>
    </source>
</evidence>
<dbReference type="PIRSF" id="PIRSF000988">
    <property type="entry name" value="DNase_I_euk"/>
    <property type="match status" value="1"/>
</dbReference>
<dbReference type="EnsemblMetazoa" id="XM_003725158">
    <property type="protein sequence ID" value="XP_003725206"/>
    <property type="gene ID" value="LOC100891312"/>
</dbReference>
<feature type="domain" description="Endonuclease/exonuclease/phosphatase" evidence="9">
    <location>
        <begin position="31"/>
        <end position="273"/>
    </location>
</feature>
<dbReference type="GO" id="GO:0004530">
    <property type="term" value="F:deoxyribonuclease I activity"/>
    <property type="evidence" value="ECO:0000318"/>
    <property type="project" value="GO_Central"/>
</dbReference>
<dbReference type="SUPFAM" id="SSF56219">
    <property type="entry name" value="DNase I-like"/>
    <property type="match status" value="1"/>
</dbReference>
<dbReference type="OMA" id="DCSYASE"/>
<sequence length="281" mass="31321">MASIRYIFASVVVFAAFLTAAYACTGSTIAAFNIQVLGQSKMGKPEVVDYLKQIIAQYDLVLIQEIRDVAGTAIVELLDAVNSQPGSNFKMTLGPRVGRSSSKEQYAYFYREDKFQALDSFSYDDQTDGFEREPFVVLFENLDKGAAVSKFSIIGLHSKPTDAVNEVDLLVDVYAASKKRFGVEDSILMGDFNADCSYLTRTEFETVRLWTDTSFQWLIPSSADTTVKSTDCAYDRIVLAGQNLIANSKDAGIFNYHERYGITTDLAEDISDHYPVYFTIN</sequence>
<dbReference type="InterPro" id="IPR016202">
    <property type="entry name" value="DNase_I"/>
</dbReference>
<dbReference type="GO" id="GO:0006308">
    <property type="term" value="P:DNA catabolic process"/>
    <property type="evidence" value="ECO:0000318"/>
    <property type="project" value="GO_Central"/>
</dbReference>